<keyword evidence="1" id="KW-1133">Transmembrane helix</keyword>
<dbReference type="Proteomes" id="UP001596456">
    <property type="component" value="Unassembled WGS sequence"/>
</dbReference>
<dbReference type="InterPro" id="IPR008621">
    <property type="entry name" value="Cbb3-typ_cyt_oxidase_comp"/>
</dbReference>
<keyword evidence="3" id="KW-1185">Reference proteome</keyword>
<protein>
    <submittedName>
        <fullName evidence="2">CcoQ/FixQ family Cbb3-type cytochrome c oxidase assembly chaperone</fullName>
    </submittedName>
</protein>
<accession>A0ABW2KSP5</accession>
<dbReference type="RefSeq" id="WP_012566472.1">
    <property type="nucleotide sequence ID" value="NZ_JBHTCM010000004.1"/>
</dbReference>
<gene>
    <name evidence="2" type="ORF">ACFQPS_03160</name>
</gene>
<organism evidence="2 3">
    <name type="scientific">Rhodocista pekingensis</name>
    <dbReference type="NCBI Taxonomy" id="201185"/>
    <lineage>
        <taxon>Bacteria</taxon>
        <taxon>Pseudomonadati</taxon>
        <taxon>Pseudomonadota</taxon>
        <taxon>Alphaproteobacteria</taxon>
        <taxon>Rhodospirillales</taxon>
        <taxon>Azospirillaceae</taxon>
        <taxon>Rhodocista</taxon>
    </lineage>
</organism>
<dbReference type="Pfam" id="PF05545">
    <property type="entry name" value="FixQ"/>
    <property type="match status" value="1"/>
</dbReference>
<evidence type="ECO:0000313" key="3">
    <source>
        <dbReference type="Proteomes" id="UP001596456"/>
    </source>
</evidence>
<evidence type="ECO:0000256" key="1">
    <source>
        <dbReference type="SAM" id="Phobius"/>
    </source>
</evidence>
<dbReference type="EMBL" id="JBHTCM010000004">
    <property type="protein sequence ID" value="MFC7332147.1"/>
    <property type="molecule type" value="Genomic_DNA"/>
</dbReference>
<feature type="transmembrane region" description="Helical" evidence="1">
    <location>
        <begin position="12"/>
        <end position="29"/>
    </location>
</feature>
<name>A0ABW2KSP5_9PROT</name>
<keyword evidence="1" id="KW-0472">Membrane</keyword>
<proteinExistence type="predicted"/>
<comment type="caution">
    <text evidence="2">The sequence shown here is derived from an EMBL/GenBank/DDBJ whole genome shotgun (WGS) entry which is preliminary data.</text>
</comment>
<sequence>MEDFLVLLKQLWIVWFFVLFVGVVVWVYWPTRREGLEQQATIPLRDDDPPPAARSKG</sequence>
<reference evidence="3" key="1">
    <citation type="journal article" date="2019" name="Int. J. Syst. Evol. Microbiol.">
        <title>The Global Catalogue of Microorganisms (GCM) 10K type strain sequencing project: providing services to taxonomists for standard genome sequencing and annotation.</title>
        <authorList>
            <consortium name="The Broad Institute Genomics Platform"/>
            <consortium name="The Broad Institute Genome Sequencing Center for Infectious Disease"/>
            <person name="Wu L."/>
            <person name="Ma J."/>
        </authorList>
    </citation>
    <scope>NUCLEOTIDE SEQUENCE [LARGE SCALE GENOMIC DNA]</scope>
    <source>
        <strain evidence="3">CGMCC 1.16275</strain>
    </source>
</reference>
<evidence type="ECO:0000313" key="2">
    <source>
        <dbReference type="EMBL" id="MFC7332147.1"/>
    </source>
</evidence>
<keyword evidence="1" id="KW-0812">Transmembrane</keyword>